<dbReference type="PANTHER" id="PTHR42724:SF1">
    <property type="entry name" value="TETRAACYLDISACCHARIDE 4'-KINASE, MITOCHONDRIAL-RELATED"/>
    <property type="match status" value="1"/>
</dbReference>
<dbReference type="EMBL" id="UINC01003977">
    <property type="protein sequence ID" value="SVA10808.1"/>
    <property type="molecule type" value="Genomic_DNA"/>
</dbReference>
<dbReference type="GO" id="GO:0009244">
    <property type="term" value="P:lipopolysaccharide core region biosynthetic process"/>
    <property type="evidence" value="ECO:0007669"/>
    <property type="project" value="TreeGrafter"/>
</dbReference>
<sequence length="309" mass="34907">MFYAIGFFVSHRLPVPVVSVGNITLGGTGKTPTVVAIAHILHKLGKRPCIISRGYMRETTGTVVVSDGENVLVPWNEAGDEAFLMAQQLPTVPVIVDEVRYRGAILAMERFKCDVIILDDAFQHRAVERDLDIVLINSREPQEHYKMMPYGRLREPVWSLKRADLVIWSRADQSRPAATVRKWVHQRSLKSLKSGLSMTGTECLKGVKVFSFCGIGDPESFLFLLNQLNMEVIELQPFPDHHVYSESEIAQLKTKATSLGATHLVTTEKDWVKLPESERQDRYIRYVPVETVFLNNGEATLEKELKGLF</sequence>
<dbReference type="GO" id="GO:0005524">
    <property type="term" value="F:ATP binding"/>
    <property type="evidence" value="ECO:0007669"/>
    <property type="project" value="UniProtKB-KW"/>
</dbReference>
<dbReference type="GO" id="GO:0009029">
    <property type="term" value="F:lipid-A 4'-kinase activity"/>
    <property type="evidence" value="ECO:0007669"/>
    <property type="project" value="UniProtKB-EC"/>
</dbReference>
<dbReference type="HAMAP" id="MF_00409">
    <property type="entry name" value="LpxK"/>
    <property type="match status" value="1"/>
</dbReference>
<keyword evidence="5" id="KW-0808">Transferase</keyword>
<keyword evidence="6" id="KW-0547">Nucleotide-binding</keyword>
<reference evidence="10" key="1">
    <citation type="submission" date="2018-05" db="EMBL/GenBank/DDBJ databases">
        <authorList>
            <person name="Lanie J.A."/>
            <person name="Ng W.-L."/>
            <person name="Kazmierczak K.M."/>
            <person name="Andrzejewski T.M."/>
            <person name="Davidsen T.M."/>
            <person name="Wayne K.J."/>
            <person name="Tettelin H."/>
            <person name="Glass J.I."/>
            <person name="Rusch D."/>
            <person name="Podicherti R."/>
            <person name="Tsui H.-C.T."/>
            <person name="Winkler M.E."/>
        </authorList>
    </citation>
    <scope>NUCLEOTIDE SEQUENCE</scope>
</reference>
<name>A0A381T5F1_9ZZZZ</name>
<proteinExistence type="inferred from homology"/>
<evidence type="ECO:0000256" key="8">
    <source>
        <dbReference type="ARBA" id="ARBA00022840"/>
    </source>
</evidence>
<evidence type="ECO:0000313" key="10">
    <source>
        <dbReference type="EMBL" id="SVA10808.1"/>
    </source>
</evidence>
<dbReference type="GO" id="GO:0005886">
    <property type="term" value="C:plasma membrane"/>
    <property type="evidence" value="ECO:0007669"/>
    <property type="project" value="TreeGrafter"/>
</dbReference>
<keyword evidence="8" id="KW-0067">ATP-binding</keyword>
<evidence type="ECO:0000256" key="7">
    <source>
        <dbReference type="ARBA" id="ARBA00022777"/>
    </source>
</evidence>
<dbReference type="NCBIfam" id="TIGR00682">
    <property type="entry name" value="lpxK"/>
    <property type="match status" value="1"/>
</dbReference>
<protein>
    <recommendedName>
        <fullName evidence="2">tetraacyldisaccharide 4'-kinase</fullName>
        <ecNumber evidence="2">2.7.1.130</ecNumber>
    </recommendedName>
</protein>
<evidence type="ECO:0000256" key="4">
    <source>
        <dbReference type="ARBA" id="ARBA00022556"/>
    </source>
</evidence>
<dbReference type="UniPathway" id="UPA00359">
    <property type="reaction ID" value="UER00482"/>
</dbReference>
<keyword evidence="4" id="KW-0441">Lipid A biosynthesis</keyword>
<keyword evidence="7" id="KW-0418">Kinase</keyword>
<dbReference type="GO" id="GO:0009245">
    <property type="term" value="P:lipid A biosynthetic process"/>
    <property type="evidence" value="ECO:0007669"/>
    <property type="project" value="UniProtKB-KW"/>
</dbReference>
<comment type="pathway">
    <text evidence="1">Glycolipid biosynthesis; lipid IV(A) biosynthesis; lipid IV(A) from (3R)-3-hydroxytetradecanoyl-[acyl-carrier-protein] and UDP-N-acetyl-alpha-D-glucosamine: step 6/6.</text>
</comment>
<evidence type="ECO:0000256" key="3">
    <source>
        <dbReference type="ARBA" id="ARBA00022516"/>
    </source>
</evidence>
<accession>A0A381T5F1</accession>
<dbReference type="InterPro" id="IPR027417">
    <property type="entry name" value="P-loop_NTPase"/>
</dbReference>
<evidence type="ECO:0000256" key="2">
    <source>
        <dbReference type="ARBA" id="ARBA00012071"/>
    </source>
</evidence>
<dbReference type="SUPFAM" id="SSF52540">
    <property type="entry name" value="P-loop containing nucleoside triphosphate hydrolases"/>
    <property type="match status" value="1"/>
</dbReference>
<evidence type="ECO:0000256" key="6">
    <source>
        <dbReference type="ARBA" id="ARBA00022741"/>
    </source>
</evidence>
<evidence type="ECO:0000256" key="5">
    <source>
        <dbReference type="ARBA" id="ARBA00022679"/>
    </source>
</evidence>
<gene>
    <name evidence="10" type="ORF">METZ01_LOCUS63662</name>
</gene>
<organism evidence="10">
    <name type="scientific">marine metagenome</name>
    <dbReference type="NCBI Taxonomy" id="408172"/>
    <lineage>
        <taxon>unclassified sequences</taxon>
        <taxon>metagenomes</taxon>
        <taxon>ecological metagenomes</taxon>
    </lineage>
</organism>
<dbReference type="EC" id="2.7.1.130" evidence="2"/>
<dbReference type="AlphaFoldDB" id="A0A381T5F1"/>
<dbReference type="PANTHER" id="PTHR42724">
    <property type="entry name" value="TETRAACYLDISACCHARIDE 4'-KINASE"/>
    <property type="match status" value="1"/>
</dbReference>
<evidence type="ECO:0000256" key="1">
    <source>
        <dbReference type="ARBA" id="ARBA00004870"/>
    </source>
</evidence>
<dbReference type="Pfam" id="PF02606">
    <property type="entry name" value="LpxK"/>
    <property type="match status" value="1"/>
</dbReference>
<dbReference type="InterPro" id="IPR003758">
    <property type="entry name" value="LpxK"/>
</dbReference>
<evidence type="ECO:0000256" key="9">
    <source>
        <dbReference type="ARBA" id="ARBA00023098"/>
    </source>
</evidence>
<keyword evidence="3" id="KW-0444">Lipid biosynthesis</keyword>
<keyword evidence="9" id="KW-0443">Lipid metabolism</keyword>